<evidence type="ECO:0000256" key="4">
    <source>
        <dbReference type="ARBA" id="ARBA00022989"/>
    </source>
</evidence>
<keyword evidence="4 6" id="KW-1133">Transmembrane helix</keyword>
<evidence type="ECO:0000256" key="1">
    <source>
        <dbReference type="ARBA" id="ARBA00004651"/>
    </source>
</evidence>
<keyword evidence="3 6" id="KW-0812">Transmembrane</keyword>
<evidence type="ECO:0000256" key="3">
    <source>
        <dbReference type="ARBA" id="ARBA00022692"/>
    </source>
</evidence>
<keyword evidence="8" id="KW-1185">Reference proteome</keyword>
<keyword evidence="2" id="KW-1003">Cell membrane</keyword>
<evidence type="ECO:0000313" key="7">
    <source>
        <dbReference type="EMBL" id="MEQ3353073.1"/>
    </source>
</evidence>
<dbReference type="RefSeq" id="WP_349053483.1">
    <property type="nucleotide sequence ID" value="NZ_JBBNPS010000003.1"/>
</dbReference>
<evidence type="ECO:0000256" key="5">
    <source>
        <dbReference type="ARBA" id="ARBA00023136"/>
    </source>
</evidence>
<reference evidence="7 8" key="1">
    <citation type="submission" date="2024-04" db="EMBL/GenBank/DDBJ databases">
        <title>Human intestinal bacterial collection.</title>
        <authorList>
            <person name="Pauvert C."/>
            <person name="Hitch T.C.A."/>
            <person name="Clavel T."/>
        </authorList>
    </citation>
    <scope>NUCLEOTIDE SEQUENCE [LARGE SCALE GENOMIC DNA]</scope>
    <source>
        <strain evidence="7 8">CLA-SR-H026</strain>
    </source>
</reference>
<name>A0ABV1J4G0_9FIRM</name>
<evidence type="ECO:0000256" key="6">
    <source>
        <dbReference type="SAM" id="Phobius"/>
    </source>
</evidence>
<dbReference type="Proteomes" id="UP001481872">
    <property type="component" value="Unassembled WGS sequence"/>
</dbReference>
<feature type="transmembrane region" description="Helical" evidence="6">
    <location>
        <begin position="12"/>
        <end position="34"/>
    </location>
</feature>
<accession>A0ABV1J4G0</accession>
<protein>
    <submittedName>
        <fullName evidence="7">Phosphate-starvation-inducible PsiE family protein</fullName>
    </submittedName>
</protein>
<dbReference type="Pfam" id="PF06146">
    <property type="entry name" value="PsiE"/>
    <property type="match status" value="1"/>
</dbReference>
<comment type="caution">
    <text evidence="7">The sequence shown here is derived from an EMBL/GenBank/DDBJ whole genome shotgun (WGS) entry which is preliminary data.</text>
</comment>
<sequence length="210" mass="24327">MNRKKYITRLQSLLYALEFAMAVTIIIGIVTSVPDLFKYMVDIAHSTKGSSYELFQSFLSHVLLMVIGLEFVAMLINHEEYQIIYIMIMVVARKMLIYGDNTQDLFIGVLAIAVLFIVRKYFTIHKILANAGVAIFDAQTRMEKVNEHLVRDIESREEILGDYIQKIFDEQDKIVELGAVVEDERYVYQVEEMDEGRMTMIALEDKYKGM</sequence>
<gene>
    <name evidence="7" type="ORF">AAA081_01985</name>
</gene>
<feature type="transmembrane region" description="Helical" evidence="6">
    <location>
        <begin position="54"/>
        <end position="76"/>
    </location>
</feature>
<dbReference type="EMBL" id="JBBNPS010000003">
    <property type="protein sequence ID" value="MEQ3353073.1"/>
    <property type="molecule type" value="Genomic_DNA"/>
</dbReference>
<evidence type="ECO:0000256" key="2">
    <source>
        <dbReference type="ARBA" id="ARBA00022475"/>
    </source>
</evidence>
<dbReference type="InterPro" id="IPR020948">
    <property type="entry name" value="P_starv_induced_PsiE-like"/>
</dbReference>
<evidence type="ECO:0000313" key="8">
    <source>
        <dbReference type="Proteomes" id="UP001481872"/>
    </source>
</evidence>
<comment type="subcellular location">
    <subcellularLocation>
        <location evidence="1">Cell membrane</location>
        <topology evidence="1">Multi-pass membrane protein</topology>
    </subcellularLocation>
</comment>
<feature type="transmembrane region" description="Helical" evidence="6">
    <location>
        <begin position="105"/>
        <end position="122"/>
    </location>
</feature>
<proteinExistence type="predicted"/>
<keyword evidence="5 6" id="KW-0472">Membrane</keyword>
<organism evidence="7 8">
    <name type="scientific">Aedoeadaptatus acetigenes</name>
    <dbReference type="NCBI Taxonomy" id="2981723"/>
    <lineage>
        <taxon>Bacteria</taxon>
        <taxon>Bacillati</taxon>
        <taxon>Bacillota</taxon>
        <taxon>Tissierellia</taxon>
        <taxon>Tissierellales</taxon>
        <taxon>Peptoniphilaceae</taxon>
        <taxon>Aedoeadaptatus</taxon>
    </lineage>
</organism>